<organism evidence="2 3">
    <name type="scientific">Datura stramonium</name>
    <name type="common">Jimsonweed</name>
    <name type="synonym">Common thornapple</name>
    <dbReference type="NCBI Taxonomy" id="4076"/>
    <lineage>
        <taxon>Eukaryota</taxon>
        <taxon>Viridiplantae</taxon>
        <taxon>Streptophyta</taxon>
        <taxon>Embryophyta</taxon>
        <taxon>Tracheophyta</taxon>
        <taxon>Spermatophyta</taxon>
        <taxon>Magnoliopsida</taxon>
        <taxon>eudicotyledons</taxon>
        <taxon>Gunneridae</taxon>
        <taxon>Pentapetalae</taxon>
        <taxon>asterids</taxon>
        <taxon>lamiids</taxon>
        <taxon>Solanales</taxon>
        <taxon>Solanaceae</taxon>
        <taxon>Solanoideae</taxon>
        <taxon>Datureae</taxon>
        <taxon>Datura</taxon>
    </lineage>
</organism>
<accession>A0ABS8TKJ4</accession>
<sequence>LASCDLPTSPPPLRESRPRLIPPAANLGASLVTPALGSLFAGSPQASSKSKSCLVPGGISVNSESIALKSSPMDDESRISYVGSTDNSLDTQTGDTKKRKEMQPRFGVWAHFDK</sequence>
<dbReference type="Proteomes" id="UP000823775">
    <property type="component" value="Unassembled WGS sequence"/>
</dbReference>
<feature type="non-terminal residue" evidence="2">
    <location>
        <position position="1"/>
    </location>
</feature>
<reference evidence="2 3" key="1">
    <citation type="journal article" date="2021" name="BMC Genomics">
        <title>Datura genome reveals duplications of psychoactive alkaloid biosynthetic genes and high mutation rate following tissue culture.</title>
        <authorList>
            <person name="Rajewski A."/>
            <person name="Carter-House D."/>
            <person name="Stajich J."/>
            <person name="Litt A."/>
        </authorList>
    </citation>
    <scope>NUCLEOTIDE SEQUENCE [LARGE SCALE GENOMIC DNA]</scope>
    <source>
        <strain evidence="2">AR-01</strain>
    </source>
</reference>
<protein>
    <submittedName>
        <fullName evidence="2">Uncharacterized protein</fullName>
    </submittedName>
</protein>
<dbReference type="EMBL" id="JACEIK010001768">
    <property type="protein sequence ID" value="MCD7472061.1"/>
    <property type="molecule type" value="Genomic_DNA"/>
</dbReference>
<comment type="caution">
    <text evidence="2">The sequence shown here is derived from an EMBL/GenBank/DDBJ whole genome shotgun (WGS) entry which is preliminary data.</text>
</comment>
<proteinExistence type="predicted"/>
<name>A0ABS8TKJ4_DATST</name>
<feature type="region of interest" description="Disordered" evidence="1">
    <location>
        <begin position="1"/>
        <end position="20"/>
    </location>
</feature>
<feature type="non-terminal residue" evidence="2">
    <location>
        <position position="114"/>
    </location>
</feature>
<evidence type="ECO:0000313" key="2">
    <source>
        <dbReference type="EMBL" id="MCD7472061.1"/>
    </source>
</evidence>
<feature type="region of interest" description="Disordered" evidence="1">
    <location>
        <begin position="69"/>
        <end position="99"/>
    </location>
</feature>
<evidence type="ECO:0000313" key="3">
    <source>
        <dbReference type="Proteomes" id="UP000823775"/>
    </source>
</evidence>
<keyword evidence="3" id="KW-1185">Reference proteome</keyword>
<evidence type="ECO:0000256" key="1">
    <source>
        <dbReference type="SAM" id="MobiDB-lite"/>
    </source>
</evidence>
<gene>
    <name evidence="2" type="ORF">HAX54_012949</name>
</gene>
<feature type="compositionally biased region" description="Polar residues" evidence="1">
    <location>
        <begin position="82"/>
        <end position="94"/>
    </location>
</feature>